<accession>A0A346XW90</accession>
<evidence type="ECO:0000256" key="1">
    <source>
        <dbReference type="SAM" id="Coils"/>
    </source>
</evidence>
<feature type="coiled-coil region" evidence="1">
    <location>
        <begin position="11"/>
        <end position="45"/>
    </location>
</feature>
<keyword evidence="4" id="KW-1185">Reference proteome</keyword>
<dbReference type="EMBL" id="CP031165">
    <property type="protein sequence ID" value="AXV06487.1"/>
    <property type="molecule type" value="Genomic_DNA"/>
</dbReference>
<dbReference type="SUPFAM" id="SSF46946">
    <property type="entry name" value="S13-like H2TH domain"/>
    <property type="match status" value="1"/>
</dbReference>
<dbReference type="OrthoDB" id="3197442at2"/>
<sequence length="114" mass="12882">MAVPELSDDARRAALEKAAAARRVRAALKQQLRDGELTLEEVVRRGRDPRTEEDIVLSKTKVSAVLESIPRIGKKTARRTMELLDISESRRLRGLGDKQTERLLEAFDGKRPTF</sequence>
<feature type="domain" description="Integration host factor-like helix-two turn-helix" evidence="2">
    <location>
        <begin position="32"/>
        <end position="107"/>
    </location>
</feature>
<dbReference type="InterPro" id="IPR010979">
    <property type="entry name" value="Ribosomal_uS13-like_H2TH"/>
</dbReference>
<gene>
    <name evidence="3" type="ORF">DVS28_a1796</name>
</gene>
<dbReference type="KEGG" id="euz:DVS28_a1796"/>
<evidence type="ECO:0000259" key="2">
    <source>
        <dbReference type="Pfam" id="PF22525"/>
    </source>
</evidence>
<dbReference type="Proteomes" id="UP000264006">
    <property type="component" value="Chromosome"/>
</dbReference>
<dbReference type="RefSeq" id="WP_108665614.1">
    <property type="nucleotide sequence ID" value="NZ_CAXIBR010000060.1"/>
</dbReference>
<dbReference type="AlphaFoldDB" id="A0A346XW90"/>
<dbReference type="InterPro" id="IPR047806">
    <property type="entry name" value="IHF_actinobact"/>
</dbReference>
<dbReference type="Pfam" id="PF22525">
    <property type="entry name" value="H2TH_5"/>
    <property type="match status" value="1"/>
</dbReference>
<dbReference type="GO" id="GO:0003676">
    <property type="term" value="F:nucleic acid binding"/>
    <property type="evidence" value="ECO:0007669"/>
    <property type="project" value="InterPro"/>
</dbReference>
<name>A0A346XW90_9ACTN</name>
<dbReference type="Gene3D" id="1.10.8.50">
    <property type="match status" value="1"/>
</dbReference>
<evidence type="ECO:0000313" key="3">
    <source>
        <dbReference type="EMBL" id="AXV06487.1"/>
    </source>
</evidence>
<evidence type="ECO:0000313" key="4">
    <source>
        <dbReference type="Proteomes" id="UP000264006"/>
    </source>
</evidence>
<dbReference type="InterPro" id="IPR055201">
    <property type="entry name" value="IHF-like_H2TH"/>
</dbReference>
<protein>
    <submittedName>
        <fullName evidence="3">Integration host factor</fullName>
    </submittedName>
</protein>
<organism evidence="3 4">
    <name type="scientific">Euzebya pacifica</name>
    <dbReference type="NCBI Taxonomy" id="1608957"/>
    <lineage>
        <taxon>Bacteria</taxon>
        <taxon>Bacillati</taxon>
        <taxon>Actinomycetota</taxon>
        <taxon>Nitriliruptoria</taxon>
        <taxon>Euzebyales</taxon>
    </lineage>
</organism>
<keyword evidence="1" id="KW-0175">Coiled coil</keyword>
<reference evidence="3 4" key="1">
    <citation type="submission" date="2018-09" db="EMBL/GenBank/DDBJ databases">
        <title>Complete genome sequence of Euzebya sp. DY32-46 isolated from seawater of Pacific Ocean.</title>
        <authorList>
            <person name="Xu L."/>
            <person name="Wu Y.-H."/>
            <person name="Xu X.-W."/>
        </authorList>
    </citation>
    <scope>NUCLEOTIDE SEQUENCE [LARGE SCALE GENOMIC DNA]</scope>
    <source>
        <strain evidence="3 4">DY32-46</strain>
    </source>
</reference>
<proteinExistence type="predicted"/>
<dbReference type="NCBIfam" id="NF041260">
    <property type="entry name" value="actino_IHF"/>
    <property type="match status" value="1"/>
</dbReference>